<name>A0AAW2YD59_9LAMI</name>
<gene>
    <name evidence="2" type="ORF">Slati_0233100</name>
</gene>
<proteinExistence type="predicted"/>
<accession>A0AAW2YD59</accession>
<sequence length="343" mass="39173">MPESWGSFLRLRVALDVSKPLLRALKIRTVLGDEHLVAFTYERLPNFYYLCGRLGHISKWCESRFQDGFVNPIEESSFEPWLRATSGLASRNRAQQYINGYPQLQDCRPRLTARSTPLGHPYPLIDLERTSGGLALFGRNLSRFNCNPFLVWFEYPLERLQQGNCLSPYLFLLCTESFSSLFHQIESCGVVQGVSVCRGAPTISHLLFVDIMVFCPTNEDTVQHVQGILVAYKYGSGQEINFMKSSVAFSRNTPPDVQRHLVDLLGIRLENKYKKYLGLPAMAFCSKKRCSLCLRIEFREGLLGGTKEHCLKLAKVFLFSRSCRQPIVCNSCFRLPKTLLEEF</sequence>
<reference evidence="2" key="1">
    <citation type="submission" date="2020-06" db="EMBL/GenBank/DDBJ databases">
        <authorList>
            <person name="Li T."/>
            <person name="Hu X."/>
            <person name="Zhang T."/>
            <person name="Song X."/>
            <person name="Zhang H."/>
            <person name="Dai N."/>
            <person name="Sheng W."/>
            <person name="Hou X."/>
            <person name="Wei L."/>
        </authorList>
    </citation>
    <scope>NUCLEOTIDE SEQUENCE</scope>
    <source>
        <strain evidence="2">KEN1</strain>
        <tissue evidence="2">Leaf</tissue>
    </source>
</reference>
<protein>
    <submittedName>
        <fullName evidence="2">Mitochondrial protein</fullName>
    </submittedName>
</protein>
<dbReference type="AlphaFoldDB" id="A0AAW2YD59"/>
<reference evidence="2" key="2">
    <citation type="journal article" date="2024" name="Plant">
        <title>Genomic evolution and insights into agronomic trait innovations of Sesamum species.</title>
        <authorList>
            <person name="Miao H."/>
            <person name="Wang L."/>
            <person name="Qu L."/>
            <person name="Liu H."/>
            <person name="Sun Y."/>
            <person name="Le M."/>
            <person name="Wang Q."/>
            <person name="Wei S."/>
            <person name="Zheng Y."/>
            <person name="Lin W."/>
            <person name="Duan Y."/>
            <person name="Cao H."/>
            <person name="Xiong S."/>
            <person name="Wang X."/>
            <person name="Wei L."/>
            <person name="Li C."/>
            <person name="Ma Q."/>
            <person name="Ju M."/>
            <person name="Zhao R."/>
            <person name="Li G."/>
            <person name="Mu C."/>
            <person name="Tian Q."/>
            <person name="Mei H."/>
            <person name="Zhang T."/>
            <person name="Gao T."/>
            <person name="Zhang H."/>
        </authorList>
    </citation>
    <scope>NUCLEOTIDE SEQUENCE</scope>
    <source>
        <strain evidence="2">KEN1</strain>
    </source>
</reference>
<evidence type="ECO:0000313" key="2">
    <source>
        <dbReference type="EMBL" id="KAL0463455.1"/>
    </source>
</evidence>
<dbReference type="Pfam" id="PF14392">
    <property type="entry name" value="zf-CCHC_4"/>
    <property type="match status" value="1"/>
</dbReference>
<feature type="domain" description="Zinc knuckle CX2CX4HX4C" evidence="1">
    <location>
        <begin position="15"/>
        <end position="62"/>
    </location>
</feature>
<evidence type="ECO:0000259" key="1">
    <source>
        <dbReference type="Pfam" id="PF14392"/>
    </source>
</evidence>
<dbReference type="InterPro" id="IPR025836">
    <property type="entry name" value="Zn_knuckle_CX2CX4HX4C"/>
</dbReference>
<dbReference type="EMBL" id="JACGWN010000001">
    <property type="protein sequence ID" value="KAL0463455.1"/>
    <property type="molecule type" value="Genomic_DNA"/>
</dbReference>
<organism evidence="2">
    <name type="scientific">Sesamum latifolium</name>
    <dbReference type="NCBI Taxonomy" id="2727402"/>
    <lineage>
        <taxon>Eukaryota</taxon>
        <taxon>Viridiplantae</taxon>
        <taxon>Streptophyta</taxon>
        <taxon>Embryophyta</taxon>
        <taxon>Tracheophyta</taxon>
        <taxon>Spermatophyta</taxon>
        <taxon>Magnoliopsida</taxon>
        <taxon>eudicotyledons</taxon>
        <taxon>Gunneridae</taxon>
        <taxon>Pentapetalae</taxon>
        <taxon>asterids</taxon>
        <taxon>lamiids</taxon>
        <taxon>Lamiales</taxon>
        <taxon>Pedaliaceae</taxon>
        <taxon>Sesamum</taxon>
    </lineage>
</organism>
<comment type="caution">
    <text evidence="2">The sequence shown here is derived from an EMBL/GenBank/DDBJ whole genome shotgun (WGS) entry which is preliminary data.</text>
</comment>